<dbReference type="Pfam" id="PF20681">
    <property type="entry name" value="DUF6818"/>
    <property type="match status" value="1"/>
</dbReference>
<feature type="compositionally biased region" description="Basic and acidic residues" evidence="1">
    <location>
        <begin position="238"/>
        <end position="256"/>
    </location>
</feature>
<evidence type="ECO:0000256" key="1">
    <source>
        <dbReference type="SAM" id="MobiDB-lite"/>
    </source>
</evidence>
<reference evidence="3" key="1">
    <citation type="submission" date="2019-03" db="EMBL/GenBank/DDBJ databases">
        <title>Long read genome sequence of the mycoparasitic Pythium oligandrum ATCC 38472 isolated from sugarbeet rhizosphere.</title>
        <authorList>
            <person name="Gaulin E."/>
        </authorList>
    </citation>
    <scope>NUCLEOTIDE SEQUENCE</scope>
    <source>
        <strain evidence="3">ATCC 38472_TT</strain>
    </source>
</reference>
<evidence type="ECO:0000313" key="3">
    <source>
        <dbReference type="EMBL" id="TMW65946.1"/>
    </source>
</evidence>
<keyword evidence="4" id="KW-1185">Reference proteome</keyword>
<feature type="region of interest" description="Disordered" evidence="1">
    <location>
        <begin position="315"/>
        <end position="370"/>
    </location>
</feature>
<evidence type="ECO:0000259" key="2">
    <source>
        <dbReference type="Pfam" id="PF20681"/>
    </source>
</evidence>
<feature type="compositionally biased region" description="Acidic residues" evidence="1">
    <location>
        <begin position="467"/>
        <end position="478"/>
    </location>
</feature>
<dbReference type="PANTHER" id="PTHR34409:SF1">
    <property type="entry name" value="MYB-LIKE DOMAIN-CONTAINING PROTEIN"/>
    <property type="match status" value="1"/>
</dbReference>
<organism evidence="3 4">
    <name type="scientific">Pythium oligandrum</name>
    <name type="common">Mycoparasitic fungus</name>
    <dbReference type="NCBI Taxonomy" id="41045"/>
    <lineage>
        <taxon>Eukaryota</taxon>
        <taxon>Sar</taxon>
        <taxon>Stramenopiles</taxon>
        <taxon>Oomycota</taxon>
        <taxon>Peronosporomycetes</taxon>
        <taxon>Pythiales</taxon>
        <taxon>Pythiaceae</taxon>
        <taxon>Pythium</taxon>
    </lineage>
</organism>
<feature type="domain" description="DUF6818" evidence="2">
    <location>
        <begin position="99"/>
        <end position="169"/>
    </location>
</feature>
<name>A0A8K1CLQ8_PYTOL</name>
<dbReference type="OrthoDB" id="111442at2759"/>
<dbReference type="InterPro" id="IPR049203">
    <property type="entry name" value="DUF6818"/>
</dbReference>
<dbReference type="Proteomes" id="UP000794436">
    <property type="component" value="Unassembled WGS sequence"/>
</dbReference>
<protein>
    <recommendedName>
        <fullName evidence="2">DUF6818 domain-containing protein</fullName>
    </recommendedName>
</protein>
<accession>A0A8K1CLQ8</accession>
<feature type="region of interest" description="Disordered" evidence="1">
    <location>
        <begin position="43"/>
        <end position="72"/>
    </location>
</feature>
<comment type="caution">
    <text evidence="3">The sequence shown here is derived from an EMBL/GenBank/DDBJ whole genome shotgun (WGS) entry which is preliminary data.</text>
</comment>
<feature type="compositionally biased region" description="Basic and acidic residues" evidence="1">
    <location>
        <begin position="197"/>
        <end position="206"/>
    </location>
</feature>
<feature type="region of interest" description="Disordered" evidence="1">
    <location>
        <begin position="461"/>
        <end position="501"/>
    </location>
</feature>
<feature type="compositionally biased region" description="Polar residues" evidence="1">
    <location>
        <begin position="479"/>
        <end position="493"/>
    </location>
</feature>
<proteinExistence type="predicted"/>
<feature type="compositionally biased region" description="Low complexity" evidence="1">
    <location>
        <begin position="43"/>
        <end position="54"/>
    </location>
</feature>
<evidence type="ECO:0000313" key="4">
    <source>
        <dbReference type="Proteomes" id="UP000794436"/>
    </source>
</evidence>
<feature type="region of interest" description="Disordered" evidence="1">
    <location>
        <begin position="172"/>
        <end position="294"/>
    </location>
</feature>
<gene>
    <name evidence="3" type="ORF">Poli38472_003711</name>
</gene>
<dbReference type="PANTHER" id="PTHR34409">
    <property type="entry name" value="SET DOMAIN-CONTAINING PROTEIN"/>
    <property type="match status" value="1"/>
</dbReference>
<feature type="compositionally biased region" description="Polar residues" evidence="1">
    <location>
        <begin position="172"/>
        <end position="192"/>
    </location>
</feature>
<sequence length="501" mass="54758">MSSAAATARTQGPTGALMAPTGALDAANAAAVVASVGVASGAQSSPSAASASDALHLRRVGPPRGSKAVGARHSSKFGTVNYSIDEMRRLNEKVRAVMPIASEDWLHVAYQFNYLRPESIPYREVESLKRKFKKMYCSRAGAGEQLPDYIVEAKELRKLINQRSERAQLQLEQMNSDTQSELDAQDPTTASAVSAGDEGKTPRAESPDGESVPGEEQPDGPATTEGGGPEDGNYVGGEDTREITARLRQMEEEYHRSMSNKRPGSEQLPIELPSTPGSSGTFGLPFAAPTSASPDATSGFIHLLKHSIERKRRTVEEQMLSESERVRKERKKRKMEQALYNIHREHELSTTTSQPSPSSSLAAGAATSPLQPGAPSYQALLNATVSPDPSVHLMEVVLQYLMTQQQDTARRLQEEDERRRKADEEKARRRRIKETQRRQDKRELMLVMAALLQENFPSELRHYLDEPVGDDSNQDDDASATNGTDPTPPSSALNVVENALL</sequence>
<feature type="compositionally biased region" description="Low complexity" evidence="1">
    <location>
        <begin position="349"/>
        <end position="370"/>
    </location>
</feature>
<dbReference type="AlphaFoldDB" id="A0A8K1CLQ8"/>
<feature type="region of interest" description="Disordered" evidence="1">
    <location>
        <begin position="409"/>
        <end position="438"/>
    </location>
</feature>
<dbReference type="EMBL" id="SPLM01000036">
    <property type="protein sequence ID" value="TMW65946.1"/>
    <property type="molecule type" value="Genomic_DNA"/>
</dbReference>